<feature type="region of interest" description="Disordered" evidence="2">
    <location>
        <begin position="1"/>
        <end position="26"/>
    </location>
</feature>
<sequence>MDYSGSCSGGTPDDDAISVNSTLVSEHDSDEEWLVEGIRFQGHEDGKDKYLVEWTGYPIEEATWEPEENVTRELLQEWQDTQAKQARGEEEPFDIAAWQERVDRRQEDSYQRHHKRNVERKRRGLQLKLWDGESKTDYSSSDEGVDHDDYNAVFPPPKPTVRQNETTHTVDNHHLVQSRKQPTADKPDSPRKRTSAVEPLKSPMKQKSPTSDQRQHPNPASAPSIATGYQGTARKLPTSKPVNSTTIVRSVAAATPARMAHKAKKTTVVSRKMMNSHGTVTGINVFAAGKPSKQRRQLVQSVADSSKDPRLFSNHRIKRKAELQGRDKEGQAPPAPPTKLFSISSGPPPSLSTGTAVDLPRSALKRSMDELTVRSASEFSVTPSEKTLLSNMDQTQPPQEQLSSLRKLSIAEYQSRNSGQNVEKSVILGPPGTKEVKVMLENVRHDFDPWHSRFMEQNPLRFDRSFTAHTFASQKASVVGPSLSHGNVTLRRPDDGDALQSAAARLRLGSFGAACFTEEFLVILYPTGCVTWKDVMNEVEAVSPANVALRYIIYKPQPVATNPLPVLGDTLPKATDPYAVILRDVLRLDYHQLIPPGVRDVRHNFYLAFPPSRKSLLDILSTWLHNQNPECRVFSTKTSGDWSAFTNPKIVSQGVVIVHEAAIDTLRRFPGLLKLLLHKNSAAYVFWCIGECLQRHPIYPSVRSIHHQSDPGTFELTRLFPHGNAILVTPSFLVAEPRRALQLFEWYKRTHQKPTSNTKIVAAANLLEFLQAVAVERSKIRDALLTMDDKTRHWSKSAREDAARRAGFGQEDCSARFDICAVVDSLRPPVDTLLVPDEQLEPIIFADESIDAHDEQSLVNFFGCWSQTRLDRFRKFHVLGTAVGFDISHSIRKQDIPRFASGAGQDPGAEPHINISEVVTAEKSRDLQGSGSKILKSMSPQSFIGHLMHLSRTCEGPGAFFKVYGFPVSYSQDVSDTADSCGDFHREFKSFDQWLRFPWPFSSHNQPKHLPPNSVNVGGREVPPQTHPFNSYFAFFYTPDEDSQSKPRRRHPWLAAWRVVEPHKPGWGATELLIWDITAREQNTTEECFESQLTVAQQHLIQLVREHGEEKNPGLPLRKVWLKNHKAELSDYATPLDITLDLFRKILNDVKAHAPAAAAMLPGRGFRRVHQGAPPASGQFNPLEGLNVDPVASHASMNTKTVFHPPRACRPLQSRCVNLFHRWVMGLKKEDPSRRSYRYTFKPTAEWYREQQVAENRHYEHINVATWQRIFEVLRIPTEREGQDGPGRSEERRK</sequence>
<keyword evidence="5" id="KW-1185">Reference proteome</keyword>
<feature type="compositionally biased region" description="Basic and acidic residues" evidence="2">
    <location>
        <begin position="100"/>
        <end position="111"/>
    </location>
</feature>
<dbReference type="EMBL" id="MPGH01000037">
    <property type="protein sequence ID" value="OLN95401.1"/>
    <property type="molecule type" value="Genomic_DNA"/>
</dbReference>
<evidence type="ECO:0000256" key="1">
    <source>
        <dbReference type="ARBA" id="ARBA00011353"/>
    </source>
</evidence>
<feature type="compositionally biased region" description="Polar residues" evidence="2">
    <location>
        <begin position="205"/>
        <end position="218"/>
    </location>
</feature>
<feature type="compositionally biased region" description="Basic residues" evidence="2">
    <location>
        <begin position="112"/>
        <end position="125"/>
    </location>
</feature>
<reference evidence="4 5" key="1">
    <citation type="submission" date="2016-11" db="EMBL/GenBank/DDBJ databases">
        <title>Draft Genome Assembly of Colletotrichum chlorophyti a pathogen of herbaceous plants.</title>
        <authorList>
            <person name="Gan P."/>
            <person name="Narusaka M."/>
            <person name="Tsushima A."/>
            <person name="Narusaka Y."/>
            <person name="Takano Y."/>
            <person name="Shirasu K."/>
        </authorList>
    </citation>
    <scope>NUCLEOTIDE SEQUENCE [LARGE SCALE GENOMIC DNA]</scope>
    <source>
        <strain evidence="4 5">NTL11</strain>
    </source>
</reference>
<dbReference type="GO" id="GO:0006338">
    <property type="term" value="P:chromatin remodeling"/>
    <property type="evidence" value="ECO:0007669"/>
    <property type="project" value="UniProtKB-ARBA"/>
</dbReference>
<dbReference type="InterPro" id="IPR000953">
    <property type="entry name" value="Chromo/chromo_shadow_dom"/>
</dbReference>
<dbReference type="InterPro" id="IPR023780">
    <property type="entry name" value="Chromo_domain"/>
</dbReference>
<accession>A0A1Q8S1Z9</accession>
<comment type="subunit">
    <text evidence="1">Component of the NuA4 histone acetyltransferase complex.</text>
</comment>
<proteinExistence type="predicted"/>
<name>A0A1Q8S1Z9_9PEZI</name>
<protein>
    <recommendedName>
        <fullName evidence="3">Chromo domain-containing protein</fullName>
    </recommendedName>
</protein>
<organism evidence="4 5">
    <name type="scientific">Colletotrichum chlorophyti</name>
    <dbReference type="NCBI Taxonomy" id="708187"/>
    <lineage>
        <taxon>Eukaryota</taxon>
        <taxon>Fungi</taxon>
        <taxon>Dikarya</taxon>
        <taxon>Ascomycota</taxon>
        <taxon>Pezizomycotina</taxon>
        <taxon>Sordariomycetes</taxon>
        <taxon>Hypocreomycetidae</taxon>
        <taxon>Glomerellales</taxon>
        <taxon>Glomerellaceae</taxon>
        <taxon>Colletotrichum</taxon>
    </lineage>
</organism>
<evidence type="ECO:0000259" key="3">
    <source>
        <dbReference type="PROSITE" id="PS50013"/>
    </source>
</evidence>
<dbReference type="Pfam" id="PF00385">
    <property type="entry name" value="Chromo"/>
    <property type="match status" value="1"/>
</dbReference>
<dbReference type="SMART" id="SM00298">
    <property type="entry name" value="CHROMO"/>
    <property type="match status" value="1"/>
</dbReference>
<feature type="domain" description="Chromo" evidence="3">
    <location>
        <begin position="33"/>
        <end position="70"/>
    </location>
</feature>
<dbReference type="CDD" id="cd18966">
    <property type="entry name" value="chromodomain"/>
    <property type="match status" value="1"/>
</dbReference>
<dbReference type="PROSITE" id="PS50013">
    <property type="entry name" value="CHROMO_2"/>
    <property type="match status" value="1"/>
</dbReference>
<gene>
    <name evidence="4" type="ORF">CCHL11_04685</name>
</gene>
<dbReference type="OrthoDB" id="436852at2759"/>
<dbReference type="Gene3D" id="2.40.50.40">
    <property type="match status" value="1"/>
</dbReference>
<dbReference type="Proteomes" id="UP000186583">
    <property type="component" value="Unassembled WGS sequence"/>
</dbReference>
<dbReference type="SUPFAM" id="SSF54160">
    <property type="entry name" value="Chromo domain-like"/>
    <property type="match status" value="1"/>
</dbReference>
<evidence type="ECO:0000313" key="4">
    <source>
        <dbReference type="EMBL" id="OLN95401.1"/>
    </source>
</evidence>
<feature type="region of interest" description="Disordered" evidence="2">
    <location>
        <begin position="320"/>
        <end position="358"/>
    </location>
</feature>
<dbReference type="InterPro" id="IPR016197">
    <property type="entry name" value="Chromo-like_dom_sf"/>
</dbReference>
<feature type="compositionally biased region" description="Basic and acidic residues" evidence="2">
    <location>
        <begin position="320"/>
        <end position="330"/>
    </location>
</feature>
<feature type="compositionally biased region" description="Basic and acidic residues" evidence="2">
    <location>
        <begin position="182"/>
        <end position="191"/>
    </location>
</feature>
<feature type="region of interest" description="Disordered" evidence="2">
    <location>
        <begin position="81"/>
        <end position="244"/>
    </location>
</feature>
<evidence type="ECO:0000313" key="5">
    <source>
        <dbReference type="Proteomes" id="UP000186583"/>
    </source>
</evidence>
<dbReference type="STRING" id="708187.A0A1Q8S1Z9"/>
<comment type="caution">
    <text evidence="4">The sequence shown here is derived from an EMBL/GenBank/DDBJ whole genome shotgun (WGS) entry which is preliminary data.</text>
</comment>
<evidence type="ECO:0000256" key="2">
    <source>
        <dbReference type="SAM" id="MobiDB-lite"/>
    </source>
</evidence>